<dbReference type="Proteomes" id="UP000180194">
    <property type="component" value="Unassembled WGS sequence"/>
</dbReference>
<dbReference type="InterPro" id="IPR050276">
    <property type="entry name" value="MshD_Acetyltransferase"/>
</dbReference>
<sequence>MNIRLKPVTRDNWEEAIKMKVKESQRDFVPSAAVSLAKVYIKPDGDAIEYIPFSIYDNEQMVGFIMHAYEPDTANMYWINGFFIDQNYQGRGYGRPALAEMIGWIKTKFPQCEEIRLTVHKDNHHARNLYKNFGFSPTGEIWGEEEVYYFSVKGDIYD</sequence>
<evidence type="ECO:0000259" key="1">
    <source>
        <dbReference type="PROSITE" id="PS51186"/>
    </source>
</evidence>
<comment type="caution">
    <text evidence="2">The sequence shown here is derived from an EMBL/GenBank/DDBJ whole genome shotgun (WGS) entry which is preliminary data.</text>
</comment>
<reference evidence="2 3" key="1">
    <citation type="submission" date="2016-07" db="EMBL/GenBank/DDBJ databases">
        <title>Bacillus oceanisediminis whole genome.</title>
        <authorList>
            <person name="Pal Y."/>
            <person name="Verma A."/>
            <person name="Mual P."/>
            <person name="Srinivasan K."/>
        </authorList>
    </citation>
    <scope>NUCLEOTIDE SEQUENCE [LARGE SCALE GENOMIC DNA]</scope>
    <source>
        <strain evidence="2 3">Bhandara28</strain>
    </source>
</reference>
<dbReference type="Pfam" id="PF00583">
    <property type="entry name" value="Acetyltransf_1"/>
    <property type="match status" value="1"/>
</dbReference>
<dbReference type="PANTHER" id="PTHR43617">
    <property type="entry name" value="L-AMINO ACID N-ACETYLTRANSFERASE"/>
    <property type="match status" value="1"/>
</dbReference>
<accession>A0ABX3CL02</accession>
<dbReference type="PROSITE" id="PS51186">
    <property type="entry name" value="GNAT"/>
    <property type="match status" value="1"/>
</dbReference>
<dbReference type="SUPFAM" id="SSF55729">
    <property type="entry name" value="Acyl-CoA N-acyltransferases (Nat)"/>
    <property type="match status" value="1"/>
</dbReference>
<dbReference type="PANTHER" id="PTHR43617:SF34">
    <property type="entry name" value="PUTATIVE-RELATED"/>
    <property type="match status" value="1"/>
</dbReference>
<feature type="domain" description="N-acetyltransferase" evidence="1">
    <location>
        <begin position="3"/>
        <end position="158"/>
    </location>
</feature>
<dbReference type="EMBL" id="MBRJ01000049">
    <property type="protein sequence ID" value="OHX42785.1"/>
    <property type="molecule type" value="Genomic_DNA"/>
</dbReference>
<keyword evidence="3" id="KW-1185">Reference proteome</keyword>
<organism evidence="2 3">
    <name type="scientific">Cytobacillus oceanisediminis</name>
    <dbReference type="NCBI Taxonomy" id="665099"/>
    <lineage>
        <taxon>Bacteria</taxon>
        <taxon>Bacillati</taxon>
        <taxon>Bacillota</taxon>
        <taxon>Bacilli</taxon>
        <taxon>Bacillales</taxon>
        <taxon>Bacillaceae</taxon>
        <taxon>Cytobacillus</taxon>
    </lineage>
</organism>
<evidence type="ECO:0000313" key="2">
    <source>
        <dbReference type="EMBL" id="OHX42785.1"/>
    </source>
</evidence>
<proteinExistence type="predicted"/>
<dbReference type="RefSeq" id="WP_071159381.1">
    <property type="nucleotide sequence ID" value="NZ_CANMJI010000001.1"/>
</dbReference>
<dbReference type="CDD" id="cd04301">
    <property type="entry name" value="NAT_SF"/>
    <property type="match status" value="1"/>
</dbReference>
<name>A0ABX3CL02_9BACI</name>
<dbReference type="InterPro" id="IPR016181">
    <property type="entry name" value="Acyl_CoA_acyltransferase"/>
</dbReference>
<protein>
    <submittedName>
        <fullName evidence="2">GCN5 family acetyltransferase</fullName>
    </submittedName>
</protein>
<gene>
    <name evidence="2" type="ORF">BBV17_26855</name>
</gene>
<dbReference type="Gene3D" id="3.40.630.30">
    <property type="match status" value="1"/>
</dbReference>
<dbReference type="InterPro" id="IPR000182">
    <property type="entry name" value="GNAT_dom"/>
</dbReference>
<evidence type="ECO:0000313" key="3">
    <source>
        <dbReference type="Proteomes" id="UP000180194"/>
    </source>
</evidence>